<dbReference type="Pfam" id="PF14617">
    <property type="entry name" value="CMS1"/>
    <property type="match status" value="1"/>
</dbReference>
<protein>
    <recommendedName>
        <fullName evidence="4">Protein CMS1</fullName>
    </recommendedName>
</protein>
<dbReference type="OrthoDB" id="1929311at2759"/>
<evidence type="ECO:0000313" key="2">
    <source>
        <dbReference type="EMBL" id="TFK55256.1"/>
    </source>
</evidence>
<dbReference type="STRING" id="5364.A0A5C3NFK4"/>
<dbReference type="InterPro" id="IPR032704">
    <property type="entry name" value="Cms1"/>
</dbReference>
<accession>A0A5C3NFK4</accession>
<dbReference type="PANTHER" id="PTHR24030">
    <property type="entry name" value="PROTEIN CMSS1"/>
    <property type="match status" value="1"/>
</dbReference>
<dbReference type="GO" id="GO:0030686">
    <property type="term" value="C:90S preribosome"/>
    <property type="evidence" value="ECO:0007669"/>
    <property type="project" value="TreeGrafter"/>
</dbReference>
<dbReference type="GO" id="GO:0005634">
    <property type="term" value="C:nucleus"/>
    <property type="evidence" value="ECO:0007669"/>
    <property type="project" value="TreeGrafter"/>
</dbReference>
<evidence type="ECO:0000313" key="3">
    <source>
        <dbReference type="Proteomes" id="UP000305948"/>
    </source>
</evidence>
<feature type="compositionally biased region" description="Acidic residues" evidence="1">
    <location>
        <begin position="20"/>
        <end position="31"/>
    </location>
</feature>
<reference evidence="2 3" key="1">
    <citation type="journal article" date="2019" name="Nat. Ecol. Evol.">
        <title>Megaphylogeny resolves global patterns of mushroom evolution.</title>
        <authorList>
            <person name="Varga T."/>
            <person name="Krizsan K."/>
            <person name="Foldi C."/>
            <person name="Dima B."/>
            <person name="Sanchez-Garcia M."/>
            <person name="Sanchez-Ramirez S."/>
            <person name="Szollosi G.J."/>
            <person name="Szarkandi J.G."/>
            <person name="Papp V."/>
            <person name="Albert L."/>
            <person name="Andreopoulos W."/>
            <person name="Angelini C."/>
            <person name="Antonin V."/>
            <person name="Barry K.W."/>
            <person name="Bougher N.L."/>
            <person name="Buchanan P."/>
            <person name="Buyck B."/>
            <person name="Bense V."/>
            <person name="Catcheside P."/>
            <person name="Chovatia M."/>
            <person name="Cooper J."/>
            <person name="Damon W."/>
            <person name="Desjardin D."/>
            <person name="Finy P."/>
            <person name="Geml J."/>
            <person name="Haridas S."/>
            <person name="Hughes K."/>
            <person name="Justo A."/>
            <person name="Karasinski D."/>
            <person name="Kautmanova I."/>
            <person name="Kiss B."/>
            <person name="Kocsube S."/>
            <person name="Kotiranta H."/>
            <person name="LaButti K.M."/>
            <person name="Lechner B.E."/>
            <person name="Liimatainen K."/>
            <person name="Lipzen A."/>
            <person name="Lukacs Z."/>
            <person name="Mihaltcheva S."/>
            <person name="Morgado L.N."/>
            <person name="Niskanen T."/>
            <person name="Noordeloos M.E."/>
            <person name="Ohm R.A."/>
            <person name="Ortiz-Santana B."/>
            <person name="Ovrebo C."/>
            <person name="Racz N."/>
            <person name="Riley R."/>
            <person name="Savchenko A."/>
            <person name="Shiryaev A."/>
            <person name="Soop K."/>
            <person name="Spirin V."/>
            <person name="Szebenyi C."/>
            <person name="Tomsovsky M."/>
            <person name="Tulloss R.E."/>
            <person name="Uehling J."/>
            <person name="Grigoriev I.V."/>
            <person name="Vagvolgyi C."/>
            <person name="Papp T."/>
            <person name="Martin F.M."/>
            <person name="Miettinen O."/>
            <person name="Hibbett D.S."/>
            <person name="Nagy L.G."/>
        </authorList>
    </citation>
    <scope>NUCLEOTIDE SEQUENCE [LARGE SCALE GENOMIC DNA]</scope>
    <source>
        <strain evidence="2 3">OMC1185</strain>
    </source>
</reference>
<gene>
    <name evidence="2" type="ORF">OE88DRAFT_1674959</name>
</gene>
<dbReference type="AlphaFoldDB" id="A0A5C3NFK4"/>
<evidence type="ECO:0000256" key="1">
    <source>
        <dbReference type="SAM" id="MobiDB-lite"/>
    </source>
</evidence>
<evidence type="ECO:0008006" key="4">
    <source>
        <dbReference type="Google" id="ProtNLM"/>
    </source>
</evidence>
<keyword evidence="3" id="KW-1185">Reference proteome</keyword>
<dbReference type="PANTHER" id="PTHR24030:SF0">
    <property type="entry name" value="PROTEIN CMSS1"/>
    <property type="match status" value="1"/>
</dbReference>
<dbReference type="EMBL" id="ML213505">
    <property type="protein sequence ID" value="TFK55256.1"/>
    <property type="molecule type" value="Genomic_DNA"/>
</dbReference>
<organism evidence="2 3">
    <name type="scientific">Heliocybe sulcata</name>
    <dbReference type="NCBI Taxonomy" id="5364"/>
    <lineage>
        <taxon>Eukaryota</taxon>
        <taxon>Fungi</taxon>
        <taxon>Dikarya</taxon>
        <taxon>Basidiomycota</taxon>
        <taxon>Agaricomycotina</taxon>
        <taxon>Agaricomycetes</taxon>
        <taxon>Gloeophyllales</taxon>
        <taxon>Gloeophyllaceae</taxon>
        <taxon>Heliocybe</taxon>
    </lineage>
</organism>
<sequence>MQGGDDLIDDFVPDELVALSEEENDLEEEDAGGSISGEEGDVAGTSTATQAAVEKKRKRRAKEKERKAKKRKFAETQSLEAISVAAQPPIQLSEYISSMQAKTFSKLSGIELGDLQIPENCIADTVAWSGSRSLDQLPDFIVQMCPDLRTQLSQRPKHNGAPFMILVCGAALRVADATRVLKTKALRGEKGGDVAKLFAKHIKLEEHVKYLKRTKFGAAAGTPGRLGKLLEADALSVVSLTHIILDVSYLDSKKRSLLDIPETRDEVFRLFLGSPKVLQAMRAGQVKLVLF</sequence>
<feature type="region of interest" description="Disordered" evidence="1">
    <location>
        <begin position="19"/>
        <end position="72"/>
    </location>
</feature>
<dbReference type="Proteomes" id="UP000305948">
    <property type="component" value="Unassembled WGS sequence"/>
</dbReference>
<feature type="compositionally biased region" description="Basic residues" evidence="1">
    <location>
        <begin position="55"/>
        <end position="72"/>
    </location>
</feature>
<proteinExistence type="predicted"/>
<name>A0A5C3NFK4_9AGAM</name>